<proteinExistence type="predicted"/>
<accession>A0ABV7WKA0</accession>
<evidence type="ECO:0000313" key="4">
    <source>
        <dbReference type="Proteomes" id="UP001595685"/>
    </source>
</evidence>
<organism evidence="3 4">
    <name type="scientific">Aquipuribacter hungaricus</name>
    <dbReference type="NCBI Taxonomy" id="545624"/>
    <lineage>
        <taxon>Bacteria</taxon>
        <taxon>Bacillati</taxon>
        <taxon>Actinomycetota</taxon>
        <taxon>Actinomycetes</taxon>
        <taxon>Micrococcales</taxon>
        <taxon>Intrasporangiaceae</taxon>
        <taxon>Aquipuribacter</taxon>
    </lineage>
</organism>
<feature type="compositionally biased region" description="Low complexity" evidence="1">
    <location>
        <begin position="52"/>
        <end position="70"/>
    </location>
</feature>
<name>A0ABV7WKA0_9MICO</name>
<reference evidence="4" key="1">
    <citation type="journal article" date="2019" name="Int. J. Syst. Evol. Microbiol.">
        <title>The Global Catalogue of Microorganisms (GCM) 10K type strain sequencing project: providing services to taxonomists for standard genome sequencing and annotation.</title>
        <authorList>
            <consortium name="The Broad Institute Genomics Platform"/>
            <consortium name="The Broad Institute Genome Sequencing Center for Infectious Disease"/>
            <person name="Wu L."/>
            <person name="Ma J."/>
        </authorList>
    </citation>
    <scope>NUCLEOTIDE SEQUENCE [LARGE SCALE GENOMIC DNA]</scope>
    <source>
        <strain evidence="4">NCAIM B.02333</strain>
    </source>
</reference>
<protein>
    <recommendedName>
        <fullName evidence="5">Lipoprotein</fullName>
    </recommendedName>
</protein>
<evidence type="ECO:0000256" key="2">
    <source>
        <dbReference type="SAM" id="SignalP"/>
    </source>
</evidence>
<feature type="region of interest" description="Disordered" evidence="1">
    <location>
        <begin position="21"/>
        <end position="89"/>
    </location>
</feature>
<sequence>MMRAAVTASLVVAALTLTACSGADGGEATGPVSEPAPVRTDASSTLPPRGPSEPAGDPSPSSSSAEPEPGTTVAPATEAVPSDLDVGAPEGWQTWQVDRVVFALPGDLVPSADRSIPSASVSFFAPLRDGETVSGAAFFVETGAVGPLQVRTQLLEQVRTSQTGTEPVRGPEEVDVPGSAGATRIDYAYDLTVPETGRSAASLQVDVTIQMPDPGPNYGVFLNALTTEVTEADLTAFVASFRVLDAGGGLPG</sequence>
<keyword evidence="4" id="KW-1185">Reference proteome</keyword>
<feature type="chain" id="PRO_5047342122" description="Lipoprotein" evidence="2">
    <location>
        <begin position="24"/>
        <end position="252"/>
    </location>
</feature>
<gene>
    <name evidence="3" type="ORF">ACFOLH_15470</name>
</gene>
<evidence type="ECO:0000256" key="1">
    <source>
        <dbReference type="SAM" id="MobiDB-lite"/>
    </source>
</evidence>
<evidence type="ECO:0000313" key="3">
    <source>
        <dbReference type="EMBL" id="MFC3689747.1"/>
    </source>
</evidence>
<dbReference type="PROSITE" id="PS51257">
    <property type="entry name" value="PROKAR_LIPOPROTEIN"/>
    <property type="match status" value="1"/>
</dbReference>
<evidence type="ECO:0008006" key="5">
    <source>
        <dbReference type="Google" id="ProtNLM"/>
    </source>
</evidence>
<comment type="caution">
    <text evidence="3">The sequence shown here is derived from an EMBL/GenBank/DDBJ whole genome shotgun (WGS) entry which is preliminary data.</text>
</comment>
<feature type="signal peptide" evidence="2">
    <location>
        <begin position="1"/>
        <end position="23"/>
    </location>
</feature>
<dbReference type="RefSeq" id="WP_340295000.1">
    <property type="nucleotide sequence ID" value="NZ_JBBEOI010000198.1"/>
</dbReference>
<dbReference type="Proteomes" id="UP001595685">
    <property type="component" value="Unassembled WGS sequence"/>
</dbReference>
<dbReference type="EMBL" id="JBHRWW010000012">
    <property type="protein sequence ID" value="MFC3689747.1"/>
    <property type="molecule type" value="Genomic_DNA"/>
</dbReference>
<keyword evidence="2" id="KW-0732">Signal</keyword>